<accession>A0A402D4Z6</accession>
<dbReference type="EMBL" id="AP025739">
    <property type="protein sequence ID" value="BDI32593.1"/>
    <property type="molecule type" value="Genomic_DNA"/>
</dbReference>
<evidence type="ECO:0000313" key="1">
    <source>
        <dbReference type="EMBL" id="BDI32593.1"/>
    </source>
</evidence>
<evidence type="ECO:0000313" key="2">
    <source>
        <dbReference type="Proteomes" id="UP000287394"/>
    </source>
</evidence>
<name>A0A402D4Z6_9BACT</name>
<keyword evidence="2" id="KW-1185">Reference proteome</keyword>
<gene>
    <name evidence="1" type="ORF">CCAX7_46440</name>
</gene>
<proteinExistence type="predicted"/>
<sequence length="234" mass="26192">MAVQTSLALPVPSGAVTSEPFTWSRSYHIGASMDLCISKSVTGKTYGGRSINKGFTNYLRCKFNALRPGADQNHSDQLQLFLWVAPSRAKLHGEPMMKWVLTDYKGMQGLSSAFGTSLPQIYTLVPSWELYQAGTYQPGRSFIISEPEGLDQTSNTTVTYRGMQMVGKVQCAYFQYRTSIRELSGEAHDEGSQGEIWIDPKDGIYRYLRNRKTYEFTLDGNSGMATETYILGRL</sequence>
<reference evidence="1 2" key="1">
    <citation type="journal article" date="2019" name="Int. J. Syst. Evol. Microbiol.">
        <title>Capsulimonas corticalis gen. nov., sp. nov., an aerobic capsulated bacterium, of a novel bacterial order, Capsulimonadales ord. nov., of the class Armatimonadia of the phylum Armatimonadetes.</title>
        <authorList>
            <person name="Li J."/>
            <person name="Kudo C."/>
            <person name="Tonouchi A."/>
        </authorList>
    </citation>
    <scope>NUCLEOTIDE SEQUENCE [LARGE SCALE GENOMIC DNA]</scope>
    <source>
        <strain evidence="1 2">AX-7</strain>
    </source>
</reference>
<protein>
    <submittedName>
        <fullName evidence="1">Uncharacterized protein</fullName>
    </submittedName>
</protein>
<dbReference type="AlphaFoldDB" id="A0A402D4Z6"/>
<organism evidence="1 2">
    <name type="scientific">Capsulimonas corticalis</name>
    <dbReference type="NCBI Taxonomy" id="2219043"/>
    <lineage>
        <taxon>Bacteria</taxon>
        <taxon>Bacillati</taxon>
        <taxon>Armatimonadota</taxon>
        <taxon>Armatimonadia</taxon>
        <taxon>Capsulimonadales</taxon>
        <taxon>Capsulimonadaceae</taxon>
        <taxon>Capsulimonas</taxon>
    </lineage>
</organism>
<dbReference type="Proteomes" id="UP000287394">
    <property type="component" value="Chromosome"/>
</dbReference>
<dbReference type="KEGG" id="ccot:CCAX7_46440"/>